<feature type="transmembrane region" description="Helical" evidence="1">
    <location>
        <begin position="136"/>
        <end position="155"/>
    </location>
</feature>
<evidence type="ECO:0000313" key="3">
    <source>
        <dbReference type="EMBL" id="TDQ14676.1"/>
    </source>
</evidence>
<feature type="transmembrane region" description="Helical" evidence="1">
    <location>
        <begin position="12"/>
        <end position="30"/>
    </location>
</feature>
<keyword evidence="1" id="KW-0472">Membrane</keyword>
<feature type="transmembrane region" description="Helical" evidence="1">
    <location>
        <begin position="57"/>
        <end position="82"/>
    </location>
</feature>
<gene>
    <name evidence="3" type="ORF">DFQ04_3266</name>
</gene>
<evidence type="ECO:0000313" key="4">
    <source>
        <dbReference type="Proteomes" id="UP000294535"/>
    </source>
</evidence>
<dbReference type="RefSeq" id="WP_133557753.1">
    <property type="nucleotide sequence ID" value="NZ_SNYF01000009.1"/>
</dbReference>
<feature type="transmembrane region" description="Helical" evidence="1">
    <location>
        <begin position="103"/>
        <end position="124"/>
    </location>
</feature>
<dbReference type="PANTHER" id="PTHR37810">
    <property type="entry name" value="IMMUNITY PROTEIN SDPI"/>
    <property type="match status" value="1"/>
</dbReference>
<protein>
    <submittedName>
        <fullName evidence="3">Uncharacterized protein DUF1648</fullName>
    </submittedName>
</protein>
<dbReference type="Pfam" id="PF07853">
    <property type="entry name" value="DUF1648"/>
    <property type="match status" value="1"/>
</dbReference>
<keyword evidence="1" id="KW-0812">Transmembrane</keyword>
<dbReference type="GO" id="GO:0009636">
    <property type="term" value="P:response to toxic substance"/>
    <property type="evidence" value="ECO:0007669"/>
    <property type="project" value="TreeGrafter"/>
</dbReference>
<dbReference type="PANTHER" id="PTHR37810:SF5">
    <property type="entry name" value="IMMUNITY PROTEIN SDPI"/>
    <property type="match status" value="1"/>
</dbReference>
<proteinExistence type="predicted"/>
<dbReference type="EMBL" id="SNYF01000009">
    <property type="protein sequence ID" value="TDQ14676.1"/>
    <property type="molecule type" value="Genomic_DNA"/>
</dbReference>
<sequence length="164" mass="18705">MQSLKKHPFDQFLEIFGILLVLASFILPAINYQNLPDSIPRHFNSDGLPNAYGSKGIIWLLPITGFILYLVIGVVSHIPSLINLPFKPDPERLEYFQMKYARMLRILNAGMVFLFAFINYGTIQIGLGNQTQLPDYFSLIALIFFIGVPISYVLFDFLKSNKSR</sequence>
<keyword evidence="4" id="KW-1185">Reference proteome</keyword>
<evidence type="ECO:0000259" key="2">
    <source>
        <dbReference type="Pfam" id="PF07853"/>
    </source>
</evidence>
<dbReference type="AlphaFoldDB" id="A0A4R6T2D3"/>
<name>A0A4R6T2D3_9BACT</name>
<dbReference type="Proteomes" id="UP000294535">
    <property type="component" value="Unassembled WGS sequence"/>
</dbReference>
<accession>A0A4R6T2D3</accession>
<organism evidence="3 4">
    <name type="scientific">Algoriphagus boseongensis</name>
    <dbReference type="NCBI Taxonomy" id="1442587"/>
    <lineage>
        <taxon>Bacteria</taxon>
        <taxon>Pseudomonadati</taxon>
        <taxon>Bacteroidota</taxon>
        <taxon>Cytophagia</taxon>
        <taxon>Cytophagales</taxon>
        <taxon>Cyclobacteriaceae</taxon>
        <taxon>Algoriphagus</taxon>
    </lineage>
</organism>
<reference evidence="3 4" key="1">
    <citation type="submission" date="2019-03" db="EMBL/GenBank/DDBJ databases">
        <title>Genomic Encyclopedia of Type Strains, Phase III (KMG-III): the genomes of soil and plant-associated and newly described type strains.</title>
        <authorList>
            <person name="Whitman W."/>
        </authorList>
    </citation>
    <scope>NUCLEOTIDE SEQUENCE [LARGE SCALE GENOMIC DNA]</scope>
    <source>
        <strain evidence="3 4">CECT 8446</strain>
    </source>
</reference>
<evidence type="ECO:0000256" key="1">
    <source>
        <dbReference type="SAM" id="Phobius"/>
    </source>
</evidence>
<dbReference type="InterPro" id="IPR012867">
    <property type="entry name" value="DUF1648"/>
</dbReference>
<keyword evidence="1" id="KW-1133">Transmembrane helix</keyword>
<comment type="caution">
    <text evidence="3">The sequence shown here is derived from an EMBL/GenBank/DDBJ whole genome shotgun (WGS) entry which is preliminary data.</text>
</comment>
<dbReference type="OrthoDB" id="9808690at2"/>
<feature type="domain" description="DUF1648" evidence="2">
    <location>
        <begin position="19"/>
        <end position="64"/>
    </location>
</feature>